<evidence type="ECO:0000313" key="1">
    <source>
        <dbReference type="EMBL" id="GAH83102.1"/>
    </source>
</evidence>
<sequence>MYVVGLESQYLYLVIGYIFKMKNHNDNIKLLKNIYKGNRDRIVFFAGAGI</sequence>
<protein>
    <submittedName>
        <fullName evidence="1">Uncharacterized protein</fullName>
    </submittedName>
</protein>
<organism evidence="1">
    <name type="scientific">marine sediment metagenome</name>
    <dbReference type="NCBI Taxonomy" id="412755"/>
    <lineage>
        <taxon>unclassified sequences</taxon>
        <taxon>metagenomes</taxon>
        <taxon>ecological metagenomes</taxon>
    </lineage>
</organism>
<dbReference type="AlphaFoldDB" id="X1IN18"/>
<proteinExistence type="predicted"/>
<name>X1IN18_9ZZZZ</name>
<comment type="caution">
    <text evidence="1">The sequence shown here is derived from an EMBL/GenBank/DDBJ whole genome shotgun (WGS) entry which is preliminary data.</text>
</comment>
<gene>
    <name evidence="1" type="ORF">S03H2_64993</name>
</gene>
<reference evidence="1" key="1">
    <citation type="journal article" date="2014" name="Front. Microbiol.">
        <title>High frequency of phylogenetically diverse reductive dehalogenase-homologous genes in deep subseafloor sedimentary metagenomes.</title>
        <authorList>
            <person name="Kawai M."/>
            <person name="Futagami T."/>
            <person name="Toyoda A."/>
            <person name="Takaki Y."/>
            <person name="Nishi S."/>
            <person name="Hori S."/>
            <person name="Arai W."/>
            <person name="Tsubouchi T."/>
            <person name="Morono Y."/>
            <person name="Uchiyama I."/>
            <person name="Ito T."/>
            <person name="Fujiyama A."/>
            <person name="Inagaki F."/>
            <person name="Takami H."/>
        </authorList>
    </citation>
    <scope>NUCLEOTIDE SEQUENCE</scope>
    <source>
        <strain evidence="1">Expedition CK06-06</strain>
    </source>
</reference>
<dbReference type="EMBL" id="BARU01042276">
    <property type="protein sequence ID" value="GAH83102.1"/>
    <property type="molecule type" value="Genomic_DNA"/>
</dbReference>
<accession>X1IN18</accession>